<dbReference type="RefSeq" id="XP_014152936.1">
    <property type="nucleotide sequence ID" value="XM_014297461.1"/>
</dbReference>
<evidence type="ECO:0000256" key="5">
    <source>
        <dbReference type="SAM" id="MobiDB-lite"/>
    </source>
</evidence>
<evidence type="ECO:0000259" key="6">
    <source>
        <dbReference type="Pfam" id="PF02765"/>
    </source>
</evidence>
<feature type="compositionally biased region" description="Basic and acidic residues" evidence="5">
    <location>
        <begin position="249"/>
        <end position="271"/>
    </location>
</feature>
<sequence>MTSNTYHTVSSLDLSKLSKGDTISHGCFKGRVLSRIVTNHRLRYELQDVSGPNANVYFAHDRGLFVMADFKLSKEEMDLLNNAGPHTQQDPLCTTTEGHRQVKDLLNTIQRHDVLTIRGIRVSNKLAGQPVIAPLATQIKVETAVERGTSVHIISGHPLRSTTSSPAIMSTIATDSHAQPTVPLNPSSTELHSSAGTDSLGESGIHAARPQPLTSSYSLPQPVRHHSETEPAGAHDRAGKGHGVTYNTRGDDDNTHEATGSRHASTDDKHVSASTKNIDIDETCADANSRLEDAHSVYVETDSPDSGSGTVHNSNTELGSSKDRVDTDNAHVDVDRVNVHTGDRPVNTDCSPLDTGGIIVIPRTTHIDVDSIDLDTGCAHDDTRKEFVTASHQHASANSGATCEADAITTQHSESRSRNRPTESATYNDRAKRLRTETDTDKTGPGVRASPTRTQHTKIGLMPNTNSSQRTTTDARQPPHSGLCSTPNANHSRTTNTNTSQAHHTNTNKIPNSIPSRTTTANTRQSPRTNPNPILNTPLNQLPRTGPAQTHTTSKSASSTNADQTPITNPSHAPRKRYHTIDEIMRMPLAQLPPKARELNVYGVVSWVGSCQTSSTGEFYRQLSVVDETVRQAMWDNAALKVMLFFKQRAAMPGDGLKVGDVIRFHRAQIDLYNGKPQLKKSGKAFQWVYFPMPTRPIAFGASGTVHDVPKYCGARPKHSPGLTANFTDFDNQRVRELVVMFHKISPPSVPSAGGGSAGDDQSQHTAHLIPTRTSEIRSLRHDTVASLIVQIVHPPRLPMKPKDFVANFFAWDGTSFAHSGLNPKHNKIVHVAAFHAHMTVAKAFKSGDWAVIVGGNITYQESKSRYRITVNDRPGIQLFKLSETHPCVLPIKRKILDGNIQFPGIPDDPAVSCAGFEEKCYTPIRDVKACESATSKYKIKGLVQSVTHDGIRSWHRICPACSKSYTPTPQVSETLKCLSCGNSTILSVLFEIEVRDVTGSLKVLVTGQEAKDFLCIDNDKDVTACLANLSLIKPEAHFECCIKSYELPTGYRVYQLFHTLLYASQPAH</sequence>
<comment type="subcellular location">
    <subcellularLocation>
        <location evidence="1">Chromosome</location>
        <location evidence="1">Telomere</location>
    </subcellularLocation>
</comment>
<dbReference type="GO" id="GO:0010521">
    <property type="term" value="F:telomerase inhibitor activity"/>
    <property type="evidence" value="ECO:0007669"/>
    <property type="project" value="TreeGrafter"/>
</dbReference>
<dbReference type="PANTHER" id="PTHR14513">
    <property type="entry name" value="PROTECTION OF TELOMERES 1"/>
    <property type="match status" value="1"/>
</dbReference>
<dbReference type="GO" id="GO:0032210">
    <property type="term" value="P:regulation of telomere maintenance via telomerase"/>
    <property type="evidence" value="ECO:0007669"/>
    <property type="project" value="TreeGrafter"/>
</dbReference>
<evidence type="ECO:0000313" key="8">
    <source>
        <dbReference type="Proteomes" id="UP000054560"/>
    </source>
</evidence>
<reference evidence="7 8" key="1">
    <citation type="submission" date="2011-02" db="EMBL/GenBank/DDBJ databases">
        <title>The Genome Sequence of Sphaeroforma arctica JP610.</title>
        <authorList>
            <consortium name="The Broad Institute Genome Sequencing Platform"/>
            <person name="Russ C."/>
            <person name="Cuomo C."/>
            <person name="Young S.K."/>
            <person name="Zeng Q."/>
            <person name="Gargeya S."/>
            <person name="Alvarado L."/>
            <person name="Berlin A."/>
            <person name="Chapman S.B."/>
            <person name="Chen Z."/>
            <person name="Freedman E."/>
            <person name="Gellesch M."/>
            <person name="Goldberg J."/>
            <person name="Griggs A."/>
            <person name="Gujja S."/>
            <person name="Heilman E."/>
            <person name="Heiman D."/>
            <person name="Howarth C."/>
            <person name="Mehta T."/>
            <person name="Neiman D."/>
            <person name="Pearson M."/>
            <person name="Roberts A."/>
            <person name="Saif S."/>
            <person name="Shea T."/>
            <person name="Shenoy N."/>
            <person name="Sisk P."/>
            <person name="Stolte C."/>
            <person name="Sykes S."/>
            <person name="White J."/>
            <person name="Yandava C."/>
            <person name="Burger G."/>
            <person name="Gray M.W."/>
            <person name="Holland P.W.H."/>
            <person name="King N."/>
            <person name="Lang F.B.F."/>
            <person name="Roger A.J."/>
            <person name="Ruiz-Trillo I."/>
            <person name="Haas B."/>
            <person name="Nusbaum C."/>
            <person name="Birren B."/>
        </authorList>
    </citation>
    <scope>NUCLEOTIDE SEQUENCE [LARGE SCALE GENOMIC DNA]</scope>
    <source>
        <strain evidence="7 8">JP610</strain>
    </source>
</reference>
<dbReference type="PANTHER" id="PTHR14513:SF0">
    <property type="entry name" value="PROTECTION OF TELOMERES PROTEIN 1"/>
    <property type="match status" value="1"/>
</dbReference>
<feature type="compositionally biased region" description="Polar residues" evidence="5">
    <location>
        <begin position="304"/>
        <end position="319"/>
    </location>
</feature>
<dbReference type="GeneID" id="25909064"/>
<feature type="compositionally biased region" description="Basic and acidic residues" evidence="5">
    <location>
        <begin position="320"/>
        <end position="330"/>
    </location>
</feature>
<dbReference type="Gene3D" id="2.40.50.140">
    <property type="entry name" value="Nucleic acid-binding proteins"/>
    <property type="match status" value="1"/>
</dbReference>
<feature type="compositionally biased region" description="Polar residues" evidence="5">
    <location>
        <begin position="177"/>
        <end position="197"/>
    </location>
</feature>
<keyword evidence="8" id="KW-1185">Reference proteome</keyword>
<keyword evidence="2" id="KW-0158">Chromosome</keyword>
<dbReference type="InterPro" id="IPR012340">
    <property type="entry name" value="NA-bd_OB-fold"/>
</dbReference>
<feature type="compositionally biased region" description="Polar residues" evidence="5">
    <location>
        <begin position="391"/>
        <end position="401"/>
    </location>
</feature>
<keyword evidence="4" id="KW-0238">DNA-binding</keyword>
<dbReference type="GO" id="GO:0000783">
    <property type="term" value="C:nuclear telomere cap complex"/>
    <property type="evidence" value="ECO:0007669"/>
    <property type="project" value="TreeGrafter"/>
</dbReference>
<feature type="compositionally biased region" description="Polar residues" evidence="5">
    <location>
        <begin position="547"/>
        <end position="571"/>
    </location>
</feature>
<evidence type="ECO:0000256" key="4">
    <source>
        <dbReference type="ARBA" id="ARBA00023125"/>
    </source>
</evidence>
<protein>
    <recommendedName>
        <fullName evidence="6">Telomeric single stranded DNA binding POT1/Cdc13 domain-containing protein</fullName>
    </recommendedName>
</protein>
<evidence type="ECO:0000256" key="1">
    <source>
        <dbReference type="ARBA" id="ARBA00004574"/>
    </source>
</evidence>
<proteinExistence type="predicted"/>
<evidence type="ECO:0000256" key="2">
    <source>
        <dbReference type="ARBA" id="ARBA00022454"/>
    </source>
</evidence>
<feature type="compositionally biased region" description="Polar residues" evidence="5">
    <location>
        <begin position="463"/>
        <end position="475"/>
    </location>
</feature>
<feature type="compositionally biased region" description="Basic and acidic residues" evidence="5">
    <location>
        <begin position="225"/>
        <end position="239"/>
    </location>
</feature>
<dbReference type="InterPro" id="IPR011564">
    <property type="entry name" value="Telomer_end-bd_POT1/Cdc13"/>
</dbReference>
<dbReference type="OrthoDB" id="2186770at2759"/>
<evidence type="ECO:0000313" key="7">
    <source>
        <dbReference type="EMBL" id="KNC79034.1"/>
    </source>
</evidence>
<organism evidence="7 8">
    <name type="scientific">Sphaeroforma arctica JP610</name>
    <dbReference type="NCBI Taxonomy" id="667725"/>
    <lineage>
        <taxon>Eukaryota</taxon>
        <taxon>Ichthyosporea</taxon>
        <taxon>Ichthyophonida</taxon>
        <taxon>Sphaeroforma</taxon>
    </lineage>
</organism>
<dbReference type="AlphaFoldDB" id="A0A0L0FQP6"/>
<name>A0A0L0FQP6_9EUKA</name>
<feature type="region of interest" description="Disordered" evidence="5">
    <location>
        <begin position="177"/>
        <end position="274"/>
    </location>
</feature>
<dbReference type="Proteomes" id="UP000054560">
    <property type="component" value="Unassembled WGS sequence"/>
</dbReference>
<keyword evidence="3" id="KW-0779">Telomere</keyword>
<dbReference type="EMBL" id="KQ242378">
    <property type="protein sequence ID" value="KNC79034.1"/>
    <property type="molecule type" value="Genomic_DNA"/>
</dbReference>
<feature type="domain" description="Telomeric single stranded DNA binding POT1/Cdc13" evidence="6">
    <location>
        <begin position="597"/>
        <end position="693"/>
    </location>
</feature>
<dbReference type="SUPFAM" id="SSF50249">
    <property type="entry name" value="Nucleic acid-binding proteins"/>
    <property type="match status" value="1"/>
</dbReference>
<feature type="compositionally biased region" description="Low complexity" evidence="5">
    <location>
        <begin position="531"/>
        <end position="543"/>
    </location>
</feature>
<dbReference type="GO" id="GO:0016233">
    <property type="term" value="P:telomere capping"/>
    <property type="evidence" value="ECO:0007669"/>
    <property type="project" value="TreeGrafter"/>
</dbReference>
<feature type="compositionally biased region" description="Polar residues" evidence="5">
    <location>
        <begin position="483"/>
        <end position="529"/>
    </location>
</feature>
<evidence type="ECO:0000256" key="3">
    <source>
        <dbReference type="ARBA" id="ARBA00022895"/>
    </source>
</evidence>
<dbReference type="InterPro" id="IPR028389">
    <property type="entry name" value="POT1"/>
</dbReference>
<feature type="compositionally biased region" description="Basic and acidic residues" evidence="5">
    <location>
        <begin position="429"/>
        <end position="442"/>
    </location>
</feature>
<feature type="region of interest" description="Disordered" evidence="5">
    <location>
        <begin position="299"/>
        <end position="330"/>
    </location>
</feature>
<dbReference type="Pfam" id="PF02765">
    <property type="entry name" value="POT1"/>
    <property type="match status" value="1"/>
</dbReference>
<accession>A0A0L0FQP6</accession>
<feature type="region of interest" description="Disordered" evidence="5">
    <location>
        <begin position="391"/>
        <end position="575"/>
    </location>
</feature>
<dbReference type="GO" id="GO:0098505">
    <property type="term" value="F:G-rich strand telomeric DNA binding"/>
    <property type="evidence" value="ECO:0007669"/>
    <property type="project" value="TreeGrafter"/>
</dbReference>
<gene>
    <name evidence="7" type="ORF">SARC_08560</name>
</gene>